<accession>A0A2R6AFS3</accession>
<name>A0A2R6AFS3_9ARCH</name>
<evidence type="ECO:0000313" key="3">
    <source>
        <dbReference type="Proteomes" id="UP000240322"/>
    </source>
</evidence>
<gene>
    <name evidence="2" type="ORF">B9Q03_12460</name>
</gene>
<protein>
    <recommendedName>
        <fullName evidence="4">SWIM-type domain-containing protein</fullName>
    </recommendedName>
</protein>
<dbReference type="AlphaFoldDB" id="A0A2R6AFS3"/>
<proteinExistence type="predicted"/>
<dbReference type="EMBL" id="NEXE01000248">
    <property type="protein sequence ID" value="PSN85234.1"/>
    <property type="molecule type" value="Genomic_DNA"/>
</dbReference>
<evidence type="ECO:0000256" key="1">
    <source>
        <dbReference type="SAM" id="MobiDB-lite"/>
    </source>
</evidence>
<feature type="compositionally biased region" description="Basic and acidic residues" evidence="1">
    <location>
        <begin position="18"/>
        <end position="30"/>
    </location>
</feature>
<organism evidence="2 3">
    <name type="scientific">Candidatus Marsarchaeota G2 archaeon OSP_D</name>
    <dbReference type="NCBI Taxonomy" id="1978157"/>
    <lineage>
        <taxon>Archaea</taxon>
        <taxon>Candidatus Marsarchaeota</taxon>
        <taxon>Candidatus Marsarchaeota group 2</taxon>
    </lineage>
</organism>
<feature type="compositionally biased region" description="Acidic residues" evidence="1">
    <location>
        <begin position="31"/>
        <end position="43"/>
    </location>
</feature>
<feature type="region of interest" description="Disordered" evidence="1">
    <location>
        <begin position="165"/>
        <end position="218"/>
    </location>
</feature>
<feature type="region of interest" description="Disordered" evidence="1">
    <location>
        <begin position="1"/>
        <end position="69"/>
    </location>
</feature>
<reference evidence="2 3" key="1">
    <citation type="submission" date="2017-04" db="EMBL/GenBank/DDBJ databases">
        <title>Novel microbial lineages endemic to geothermal iron-oxide mats fill important gaps in the evolutionary history of Archaea.</title>
        <authorList>
            <person name="Jay Z.J."/>
            <person name="Beam J.P."/>
            <person name="Dlakic M."/>
            <person name="Rusch D.B."/>
            <person name="Kozubal M.A."/>
            <person name="Inskeep W.P."/>
        </authorList>
    </citation>
    <scope>NUCLEOTIDE SEQUENCE [LARGE SCALE GENOMIC DNA]</scope>
    <source>
        <strain evidence="2">OSP_D</strain>
    </source>
</reference>
<evidence type="ECO:0000313" key="2">
    <source>
        <dbReference type="EMBL" id="PSN85234.1"/>
    </source>
</evidence>
<dbReference type="Proteomes" id="UP000240322">
    <property type="component" value="Unassembled WGS sequence"/>
</dbReference>
<sequence length="327" mass="33289">MSSKNSEGGEDTGGSSGGEDREMREILKEVWEEDGGAGEEGEGAEGSPAGVGESGGEEGEGGESGESGSFDQADAELFFFADIIDALSTVGRRIPYADLKELGFAPPPVEKSVPAAARLAKRAALWFDRLGGAAHAVVVGDDGVKYRVTLPPSFLKTIFTLKRTPEPGVGSEADEVDGGGGAGAPGGQPNQYPPKRVPGGVANPRRPAGAPQNPNQGSGFFIRVRPVGEPPASGGLSGFGFGEGAQPPAPEAAECTCGEGGEYPCVHMVATVLRAAAAAGIRIDPAYITSPSGALLNTEDAANARAVYILMCAAHFTATLALRHAAR</sequence>
<evidence type="ECO:0008006" key="4">
    <source>
        <dbReference type="Google" id="ProtNLM"/>
    </source>
</evidence>
<comment type="caution">
    <text evidence="2">The sequence shown here is derived from an EMBL/GenBank/DDBJ whole genome shotgun (WGS) entry which is preliminary data.</text>
</comment>